<feature type="compositionally biased region" description="Polar residues" evidence="1">
    <location>
        <begin position="19"/>
        <end position="28"/>
    </location>
</feature>
<feature type="compositionally biased region" description="Low complexity" evidence="1">
    <location>
        <begin position="43"/>
        <end position="57"/>
    </location>
</feature>
<name>A0A0A8YUL1_ARUDO</name>
<protein>
    <submittedName>
        <fullName evidence="2">Uncharacterized protein</fullName>
    </submittedName>
</protein>
<dbReference type="AlphaFoldDB" id="A0A0A8YUL1"/>
<organism evidence="2">
    <name type="scientific">Arundo donax</name>
    <name type="common">Giant reed</name>
    <name type="synonym">Donax arundinaceus</name>
    <dbReference type="NCBI Taxonomy" id="35708"/>
    <lineage>
        <taxon>Eukaryota</taxon>
        <taxon>Viridiplantae</taxon>
        <taxon>Streptophyta</taxon>
        <taxon>Embryophyta</taxon>
        <taxon>Tracheophyta</taxon>
        <taxon>Spermatophyta</taxon>
        <taxon>Magnoliopsida</taxon>
        <taxon>Liliopsida</taxon>
        <taxon>Poales</taxon>
        <taxon>Poaceae</taxon>
        <taxon>PACMAD clade</taxon>
        <taxon>Arundinoideae</taxon>
        <taxon>Arundineae</taxon>
        <taxon>Arundo</taxon>
    </lineage>
</organism>
<reference evidence="2" key="2">
    <citation type="journal article" date="2015" name="Data Brief">
        <title>Shoot transcriptome of the giant reed, Arundo donax.</title>
        <authorList>
            <person name="Barrero R.A."/>
            <person name="Guerrero F.D."/>
            <person name="Moolhuijzen P."/>
            <person name="Goolsby J.A."/>
            <person name="Tidwell J."/>
            <person name="Bellgard S.E."/>
            <person name="Bellgard M.I."/>
        </authorList>
    </citation>
    <scope>NUCLEOTIDE SEQUENCE</scope>
    <source>
        <tissue evidence="2">Shoot tissue taken approximately 20 cm above the soil surface</tissue>
    </source>
</reference>
<evidence type="ECO:0000313" key="2">
    <source>
        <dbReference type="EMBL" id="JAD30834.1"/>
    </source>
</evidence>
<feature type="region of interest" description="Disordered" evidence="1">
    <location>
        <begin position="1"/>
        <end position="74"/>
    </location>
</feature>
<dbReference type="EMBL" id="GBRH01267061">
    <property type="protein sequence ID" value="JAD30834.1"/>
    <property type="molecule type" value="Transcribed_RNA"/>
</dbReference>
<accession>A0A0A8YUL1</accession>
<reference evidence="2" key="1">
    <citation type="submission" date="2014-09" db="EMBL/GenBank/DDBJ databases">
        <authorList>
            <person name="Magalhaes I.L.F."/>
            <person name="Oliveira U."/>
            <person name="Santos F.R."/>
            <person name="Vidigal T.H.D.A."/>
            <person name="Brescovit A.D."/>
            <person name="Santos A.J."/>
        </authorList>
    </citation>
    <scope>NUCLEOTIDE SEQUENCE</scope>
    <source>
        <tissue evidence="2">Shoot tissue taken approximately 20 cm above the soil surface</tissue>
    </source>
</reference>
<feature type="compositionally biased region" description="Polar residues" evidence="1">
    <location>
        <begin position="1"/>
        <end position="10"/>
    </location>
</feature>
<evidence type="ECO:0000256" key="1">
    <source>
        <dbReference type="SAM" id="MobiDB-lite"/>
    </source>
</evidence>
<proteinExistence type="predicted"/>
<sequence length="74" mass="7603">MISNNNTSKELLSCHRSHVTTPSCSPSPLTWPASLPPSGTSPSAFIADRASGAAADATPSILPHLHSLPKAPDT</sequence>